<evidence type="ECO:0000313" key="5">
    <source>
        <dbReference type="Proteomes" id="UP000826513"/>
    </source>
</evidence>
<proteinExistence type="predicted"/>
<sequence>MDPNKKPDTAIRRSDLEPARPDDTQLSGSPAASEIEGATVPVKRSFFQQLLLDFAYGCDFFYPLQQYENFTSKEKDDG</sequence>
<gene>
    <name evidence="2" type="ORF">CFBP5473_23620</name>
    <name evidence="3" type="ORF">J5285_22295</name>
</gene>
<accession>A0A4D7E117</accession>
<reference evidence="3 5" key="2">
    <citation type="submission" date="2021-03" db="EMBL/GenBank/DDBJ databases">
        <title>Rapid diversification of plasmids in a genus of pathogenic and nitrogen fixing bacteria.</title>
        <authorList>
            <person name="Weisberg A.J."/>
            <person name="Miller M."/>
            <person name="Ream W."/>
            <person name="Grunwald N.J."/>
            <person name="Chang J.H."/>
        </authorList>
    </citation>
    <scope>NUCLEOTIDE SEQUENCE [LARGE SCALE GENOMIC DNA]</scope>
    <source>
        <strain evidence="3 5">AF3.44</strain>
        <plasmid evidence="3 5">pTiAF3.44</plasmid>
    </source>
</reference>
<dbReference type="Proteomes" id="UP000298545">
    <property type="component" value="Plasmid pTiCFBP5473"/>
</dbReference>
<dbReference type="KEGG" id="alf:CFBP5473_23620"/>
<dbReference type="EMBL" id="CP039694">
    <property type="protein sequence ID" value="QCJ00970.1"/>
    <property type="molecule type" value="Genomic_DNA"/>
</dbReference>
<keyword evidence="2" id="KW-0614">Plasmid</keyword>
<geneLocation type="plasmid" evidence="3 5">
    <name>pTiAF3.44</name>
</geneLocation>
<name>A0A4D7E117_9HYPH</name>
<keyword evidence="5" id="KW-1185">Reference proteome</keyword>
<geneLocation type="plasmid" evidence="2">
    <name>pTiCFBP5473</name>
</geneLocation>
<dbReference type="Proteomes" id="UP000826513">
    <property type="component" value="Plasmid pTiAF3.44"/>
</dbReference>
<evidence type="ECO:0000313" key="2">
    <source>
        <dbReference type="EMBL" id="QCJ00970.1"/>
    </source>
</evidence>
<evidence type="ECO:0000313" key="3">
    <source>
        <dbReference type="EMBL" id="QYA10308.1"/>
    </source>
</evidence>
<dbReference type="OrthoDB" id="8378051at2"/>
<feature type="compositionally biased region" description="Basic and acidic residues" evidence="1">
    <location>
        <begin position="1"/>
        <end position="23"/>
    </location>
</feature>
<dbReference type="AlphaFoldDB" id="A0A4D7E117"/>
<dbReference type="EMBL" id="CP072169">
    <property type="protein sequence ID" value="QYA10308.1"/>
    <property type="molecule type" value="Genomic_DNA"/>
</dbReference>
<reference evidence="2 4" key="1">
    <citation type="submission" date="2019-04" db="EMBL/GenBank/DDBJ databases">
        <title>Complete genome sequence of Agrobacterium larrymoorei CFBP5473.</title>
        <authorList>
            <person name="Haryono M."/>
            <person name="Chou L."/>
            <person name="Lin Y.-C."/>
            <person name="Lai E.-M."/>
            <person name="Kuo C.-H."/>
        </authorList>
    </citation>
    <scope>NUCLEOTIDE SEQUENCE [LARGE SCALE GENOMIC DNA]</scope>
    <source>
        <strain evidence="2 4">CFBP5473</strain>
        <plasmid evidence="2">pTiCFBP5473</plasmid>
        <plasmid evidence="4">pticfbp5473</plasmid>
    </source>
</reference>
<evidence type="ECO:0000313" key="4">
    <source>
        <dbReference type="Proteomes" id="UP000298545"/>
    </source>
</evidence>
<organism evidence="2 4">
    <name type="scientific">Agrobacterium larrymoorei</name>
    <dbReference type="NCBI Taxonomy" id="160699"/>
    <lineage>
        <taxon>Bacteria</taxon>
        <taxon>Pseudomonadati</taxon>
        <taxon>Pseudomonadota</taxon>
        <taxon>Alphaproteobacteria</taxon>
        <taxon>Hyphomicrobiales</taxon>
        <taxon>Rhizobiaceae</taxon>
        <taxon>Rhizobium/Agrobacterium group</taxon>
        <taxon>Agrobacterium</taxon>
    </lineage>
</organism>
<protein>
    <submittedName>
        <fullName evidence="2">Uncharacterized protein</fullName>
    </submittedName>
</protein>
<evidence type="ECO:0000256" key="1">
    <source>
        <dbReference type="SAM" id="MobiDB-lite"/>
    </source>
</evidence>
<feature type="region of interest" description="Disordered" evidence="1">
    <location>
        <begin position="1"/>
        <end position="33"/>
    </location>
</feature>
<dbReference type="RefSeq" id="WP_027676234.1">
    <property type="nucleotide sequence ID" value="NZ_CP039694.1"/>
</dbReference>
<geneLocation type="plasmid" evidence="4">
    <name>pticfbp5473</name>
</geneLocation>